<dbReference type="GO" id="GO:0004252">
    <property type="term" value="F:serine-type endopeptidase activity"/>
    <property type="evidence" value="ECO:0007669"/>
    <property type="project" value="UniProtKB-UniRule"/>
</dbReference>
<evidence type="ECO:0000256" key="3">
    <source>
        <dbReference type="ARBA" id="ARBA00022989"/>
    </source>
</evidence>
<dbReference type="GO" id="GO:0009003">
    <property type="term" value="F:signal peptidase activity"/>
    <property type="evidence" value="ECO:0007669"/>
    <property type="project" value="UniProtKB-EC"/>
</dbReference>
<evidence type="ECO:0000256" key="1">
    <source>
        <dbReference type="ARBA" id="ARBA00004370"/>
    </source>
</evidence>
<name>A0A2H0RA76_UNCKA</name>
<dbReference type="AlphaFoldDB" id="A0A2H0RA76"/>
<organism evidence="7 8">
    <name type="scientific">candidate division WWE3 bacterium CG10_big_fil_rev_8_21_14_0_10_32_10</name>
    <dbReference type="NCBI Taxonomy" id="1975090"/>
    <lineage>
        <taxon>Bacteria</taxon>
        <taxon>Katanobacteria</taxon>
    </lineage>
</organism>
<evidence type="ECO:0000256" key="4">
    <source>
        <dbReference type="ARBA" id="ARBA00023136"/>
    </source>
</evidence>
<keyword evidence="2 6" id="KW-0812">Transmembrane</keyword>
<dbReference type="Gene3D" id="2.10.109.10">
    <property type="entry name" value="Umud Fragment, subunit A"/>
    <property type="match status" value="1"/>
</dbReference>
<feature type="transmembrane region" description="Helical" evidence="6">
    <location>
        <begin position="43"/>
        <end position="61"/>
    </location>
</feature>
<dbReference type="EMBL" id="PCXU01000024">
    <property type="protein sequence ID" value="PIR43423.1"/>
    <property type="molecule type" value="Genomic_DNA"/>
</dbReference>
<evidence type="ECO:0000256" key="6">
    <source>
        <dbReference type="SAM" id="Phobius"/>
    </source>
</evidence>
<dbReference type="PANTHER" id="PTHR10806">
    <property type="entry name" value="SIGNAL PEPTIDASE COMPLEX CATALYTIC SUBUNIT SEC11"/>
    <property type="match status" value="1"/>
</dbReference>
<dbReference type="GO" id="GO:0006465">
    <property type="term" value="P:signal peptide processing"/>
    <property type="evidence" value="ECO:0007669"/>
    <property type="project" value="UniProtKB-UniRule"/>
</dbReference>
<gene>
    <name evidence="7" type="ORF">COV24_02685</name>
</gene>
<comment type="subcellular location">
    <subcellularLocation>
        <location evidence="1">Membrane</location>
    </subcellularLocation>
</comment>
<dbReference type="InterPro" id="IPR019533">
    <property type="entry name" value="Peptidase_S26"/>
</dbReference>
<dbReference type="Proteomes" id="UP000230214">
    <property type="component" value="Unassembled WGS sequence"/>
</dbReference>
<evidence type="ECO:0000313" key="8">
    <source>
        <dbReference type="Proteomes" id="UP000230214"/>
    </source>
</evidence>
<keyword evidence="4 6" id="KW-0472">Membrane</keyword>
<dbReference type="CDD" id="cd06530">
    <property type="entry name" value="S26_SPase_I"/>
    <property type="match status" value="1"/>
</dbReference>
<accession>A0A2H0RA76</accession>
<comment type="caution">
    <text evidence="7">The sequence shown here is derived from an EMBL/GenBank/DDBJ whole genome shotgun (WGS) entry which is preliminary data.</text>
</comment>
<dbReference type="InterPro" id="IPR036286">
    <property type="entry name" value="LexA/Signal_pep-like_sf"/>
</dbReference>
<evidence type="ECO:0000256" key="2">
    <source>
        <dbReference type="ARBA" id="ARBA00022692"/>
    </source>
</evidence>
<sequence>MTFYKLVGLHNQLIKGLIFIDLKKNGLFLIDNIMKILKKIFSLLYWLVIVFLVFLSLSLFLSKFDTLNYRIFSVTSGSMKPSIKAGSLVVVVPKSNYSVKDVITFYQDKDLKKTITHRIIEKSEDKDNNLVSYKTKGDANEDKDIKSVSDSVVIGKVLFSLPYLGYPIEFSKTQMGFVLLVVIPATIIIYSELNNIKSELFKNKKTKGE</sequence>
<evidence type="ECO:0000256" key="5">
    <source>
        <dbReference type="NCBIfam" id="TIGR02228"/>
    </source>
</evidence>
<dbReference type="EC" id="3.4.21.89" evidence="5"/>
<reference evidence="7 8" key="1">
    <citation type="submission" date="2017-09" db="EMBL/GenBank/DDBJ databases">
        <title>Depth-based differentiation of microbial function through sediment-hosted aquifers and enrichment of novel symbionts in the deep terrestrial subsurface.</title>
        <authorList>
            <person name="Probst A.J."/>
            <person name="Ladd B."/>
            <person name="Jarett J.K."/>
            <person name="Geller-Mcgrath D.E."/>
            <person name="Sieber C.M."/>
            <person name="Emerson J.B."/>
            <person name="Anantharaman K."/>
            <person name="Thomas B.C."/>
            <person name="Malmstrom R."/>
            <person name="Stieglmeier M."/>
            <person name="Klingl A."/>
            <person name="Woyke T."/>
            <person name="Ryan C.M."/>
            <person name="Banfield J.F."/>
        </authorList>
    </citation>
    <scope>NUCLEOTIDE SEQUENCE [LARGE SCALE GENOMIC DNA]</scope>
    <source>
        <strain evidence="7">CG10_big_fil_rev_8_21_14_0_10_32_10</strain>
    </source>
</reference>
<feature type="transmembrane region" description="Helical" evidence="6">
    <location>
        <begin position="175"/>
        <end position="193"/>
    </location>
</feature>
<protein>
    <recommendedName>
        <fullName evidence="5">Signal peptidase I</fullName>
        <ecNumber evidence="5">3.4.21.89</ecNumber>
    </recommendedName>
</protein>
<keyword evidence="3 6" id="KW-1133">Transmembrane helix</keyword>
<evidence type="ECO:0000313" key="7">
    <source>
        <dbReference type="EMBL" id="PIR43423.1"/>
    </source>
</evidence>
<proteinExistence type="predicted"/>
<dbReference type="InterPro" id="IPR001733">
    <property type="entry name" value="Peptidase_S26B"/>
</dbReference>
<dbReference type="NCBIfam" id="TIGR02228">
    <property type="entry name" value="sigpep_I_arch"/>
    <property type="match status" value="1"/>
</dbReference>
<dbReference type="SUPFAM" id="SSF51306">
    <property type="entry name" value="LexA/Signal peptidase"/>
    <property type="match status" value="1"/>
</dbReference>
<dbReference type="PANTHER" id="PTHR10806:SF6">
    <property type="entry name" value="SIGNAL PEPTIDASE COMPLEX CATALYTIC SUBUNIT SEC11"/>
    <property type="match status" value="1"/>
</dbReference>
<dbReference type="GO" id="GO:0016020">
    <property type="term" value="C:membrane"/>
    <property type="evidence" value="ECO:0007669"/>
    <property type="project" value="UniProtKB-SubCell"/>
</dbReference>